<dbReference type="OrthoDB" id="185373at2759"/>
<gene>
    <name evidence="1" type="ORF">CTI12_AA071710</name>
</gene>
<proteinExistence type="predicted"/>
<comment type="caution">
    <text evidence="1">The sequence shown here is derived from an EMBL/GenBank/DDBJ whole genome shotgun (WGS) entry which is preliminary data.</text>
</comment>
<evidence type="ECO:0000313" key="1">
    <source>
        <dbReference type="EMBL" id="PWA93230.1"/>
    </source>
</evidence>
<sequence length="119" mass="13284">MSLDVKPNDATLVSMMSACSKLGHLELGKWVHLYAADLELGKWVHLYAANNVVDGYSIVPRNEHCMVDLLSQAGLIEEVVEFSKKMPVKPDNVICTNLLGTSRNYKYVNELKLNCVFNA</sequence>
<dbReference type="AlphaFoldDB" id="A0A2U1Q5D5"/>
<dbReference type="InterPro" id="IPR046960">
    <property type="entry name" value="PPR_At4g14850-like_plant"/>
</dbReference>
<dbReference type="Proteomes" id="UP000245207">
    <property type="component" value="Unassembled WGS sequence"/>
</dbReference>
<organism evidence="1 2">
    <name type="scientific">Artemisia annua</name>
    <name type="common">Sweet wormwood</name>
    <dbReference type="NCBI Taxonomy" id="35608"/>
    <lineage>
        <taxon>Eukaryota</taxon>
        <taxon>Viridiplantae</taxon>
        <taxon>Streptophyta</taxon>
        <taxon>Embryophyta</taxon>
        <taxon>Tracheophyta</taxon>
        <taxon>Spermatophyta</taxon>
        <taxon>Magnoliopsida</taxon>
        <taxon>eudicotyledons</taxon>
        <taxon>Gunneridae</taxon>
        <taxon>Pentapetalae</taxon>
        <taxon>asterids</taxon>
        <taxon>campanulids</taxon>
        <taxon>Asterales</taxon>
        <taxon>Asteraceae</taxon>
        <taxon>Asteroideae</taxon>
        <taxon>Anthemideae</taxon>
        <taxon>Artemisiinae</taxon>
        <taxon>Artemisia</taxon>
    </lineage>
</organism>
<protein>
    <submittedName>
        <fullName evidence="1">Meiotic recombination, Spo11</fullName>
    </submittedName>
</protein>
<accession>A0A2U1Q5D5</accession>
<dbReference type="InterPro" id="IPR011990">
    <property type="entry name" value="TPR-like_helical_dom_sf"/>
</dbReference>
<dbReference type="PANTHER" id="PTHR47926:SF371">
    <property type="entry name" value="TETRATRICOPEPTIDE REPEAT-LIKE SUPERFAMILY PROTEIN"/>
    <property type="match status" value="1"/>
</dbReference>
<keyword evidence="2" id="KW-1185">Reference proteome</keyword>
<dbReference type="PANTHER" id="PTHR47926">
    <property type="entry name" value="PENTATRICOPEPTIDE REPEAT-CONTAINING PROTEIN"/>
    <property type="match status" value="1"/>
</dbReference>
<dbReference type="GO" id="GO:0003723">
    <property type="term" value="F:RNA binding"/>
    <property type="evidence" value="ECO:0007669"/>
    <property type="project" value="InterPro"/>
</dbReference>
<dbReference type="STRING" id="35608.A0A2U1Q5D5"/>
<dbReference type="Gene3D" id="1.25.40.10">
    <property type="entry name" value="Tetratricopeptide repeat domain"/>
    <property type="match status" value="1"/>
</dbReference>
<dbReference type="EMBL" id="PKPP01000402">
    <property type="protein sequence ID" value="PWA93230.1"/>
    <property type="molecule type" value="Genomic_DNA"/>
</dbReference>
<name>A0A2U1Q5D5_ARTAN</name>
<evidence type="ECO:0000313" key="2">
    <source>
        <dbReference type="Proteomes" id="UP000245207"/>
    </source>
</evidence>
<reference evidence="1 2" key="1">
    <citation type="journal article" date="2018" name="Mol. Plant">
        <title>The genome of Artemisia annua provides insight into the evolution of Asteraceae family and artemisinin biosynthesis.</title>
        <authorList>
            <person name="Shen Q."/>
            <person name="Zhang L."/>
            <person name="Liao Z."/>
            <person name="Wang S."/>
            <person name="Yan T."/>
            <person name="Shi P."/>
            <person name="Liu M."/>
            <person name="Fu X."/>
            <person name="Pan Q."/>
            <person name="Wang Y."/>
            <person name="Lv Z."/>
            <person name="Lu X."/>
            <person name="Zhang F."/>
            <person name="Jiang W."/>
            <person name="Ma Y."/>
            <person name="Chen M."/>
            <person name="Hao X."/>
            <person name="Li L."/>
            <person name="Tang Y."/>
            <person name="Lv G."/>
            <person name="Zhou Y."/>
            <person name="Sun X."/>
            <person name="Brodelius P.E."/>
            <person name="Rose J.K.C."/>
            <person name="Tang K."/>
        </authorList>
    </citation>
    <scope>NUCLEOTIDE SEQUENCE [LARGE SCALE GENOMIC DNA]</scope>
    <source>
        <strain evidence="2">cv. Huhao1</strain>
        <tissue evidence="1">Leaf</tissue>
    </source>
</reference>
<dbReference type="GO" id="GO:0009451">
    <property type="term" value="P:RNA modification"/>
    <property type="evidence" value="ECO:0007669"/>
    <property type="project" value="InterPro"/>
</dbReference>